<proteinExistence type="predicted"/>
<dbReference type="RefSeq" id="WP_109015475.1">
    <property type="nucleotide sequence ID" value="NZ_BDOQ01000007.1"/>
</dbReference>
<name>A0A2R5FBJ2_9PROT</name>
<organism evidence="2 3">
    <name type="scientific">Novimethylophilus kurashikiensis</name>
    <dbReference type="NCBI Taxonomy" id="1825523"/>
    <lineage>
        <taxon>Bacteria</taxon>
        <taxon>Pseudomonadati</taxon>
        <taxon>Pseudomonadota</taxon>
        <taxon>Betaproteobacteria</taxon>
        <taxon>Nitrosomonadales</taxon>
        <taxon>Methylophilaceae</taxon>
        <taxon>Novimethylophilus</taxon>
    </lineage>
</organism>
<reference evidence="2 3" key="1">
    <citation type="journal article" date="2018" name="Environ. Microbiol.">
        <title>Isolation and genomic characterization of Novimethylophilus kurashikiensis gen. nov. sp. nov., a new lanthanide-dependent methylotrophic species of Methylophilaceae.</title>
        <authorList>
            <person name="Lv H."/>
            <person name="Sahin N."/>
            <person name="Tani A."/>
        </authorList>
    </citation>
    <scope>NUCLEOTIDE SEQUENCE [LARGE SCALE GENOMIC DNA]</scope>
    <source>
        <strain evidence="2 3">La2-4</strain>
    </source>
</reference>
<gene>
    <name evidence="2" type="ORF">NMK_1839</name>
</gene>
<feature type="domain" description="VWFA" evidence="1">
    <location>
        <begin position="30"/>
        <end position="238"/>
    </location>
</feature>
<accession>A0A2R5FBJ2</accession>
<dbReference type="Gene3D" id="3.40.50.410">
    <property type="entry name" value="von Willebrand factor, type A domain"/>
    <property type="match status" value="1"/>
</dbReference>
<dbReference type="OrthoDB" id="5756874at2"/>
<dbReference type="Proteomes" id="UP000245081">
    <property type="component" value="Unassembled WGS sequence"/>
</dbReference>
<evidence type="ECO:0000259" key="1">
    <source>
        <dbReference type="PROSITE" id="PS50234"/>
    </source>
</evidence>
<evidence type="ECO:0000313" key="3">
    <source>
        <dbReference type="Proteomes" id="UP000245081"/>
    </source>
</evidence>
<dbReference type="InterPro" id="IPR002035">
    <property type="entry name" value="VWF_A"/>
</dbReference>
<sequence length="244" mass="27630">MALVVNLEKSAQALVLSLEKAGITQPPILEVGFGLDVSKSFEDEHRSGITDVLLTRLVPWGLAFDPDKKLDCFTFSDGPAHVCDVGPVDASNYQGFIPRKVVNKVIGWNGGTDYSYLLEKMLTHFGWRQPEQPGFIKRLFGAKPVETVEKRRSLIIVATDGDNYDPDRTRMVLEESQARKDEVYFLFLGISNQKVKFEFLRSIGDVFDNTGFVRIEDLHGFVEKSDEELNELLITDELLSWLKR</sequence>
<dbReference type="SUPFAM" id="SSF53300">
    <property type="entry name" value="vWA-like"/>
    <property type="match status" value="1"/>
</dbReference>
<dbReference type="InterPro" id="IPR019303">
    <property type="entry name" value="vWA_TerF_C"/>
</dbReference>
<keyword evidence="3" id="KW-1185">Reference proteome</keyword>
<dbReference type="Pfam" id="PF10138">
    <property type="entry name" value="vWA-TerF-like"/>
    <property type="match status" value="1"/>
</dbReference>
<protein>
    <recommendedName>
        <fullName evidence="1">VWFA domain-containing protein</fullName>
    </recommendedName>
</protein>
<dbReference type="AlphaFoldDB" id="A0A2R5FBJ2"/>
<dbReference type="PROSITE" id="PS50234">
    <property type="entry name" value="VWFA"/>
    <property type="match status" value="1"/>
</dbReference>
<comment type="caution">
    <text evidence="2">The sequence shown here is derived from an EMBL/GenBank/DDBJ whole genome shotgun (WGS) entry which is preliminary data.</text>
</comment>
<dbReference type="InterPro" id="IPR036465">
    <property type="entry name" value="vWFA_dom_sf"/>
</dbReference>
<dbReference type="EMBL" id="BDOQ01000007">
    <property type="protein sequence ID" value="GBG14273.1"/>
    <property type="molecule type" value="Genomic_DNA"/>
</dbReference>
<evidence type="ECO:0000313" key="2">
    <source>
        <dbReference type="EMBL" id="GBG14273.1"/>
    </source>
</evidence>